<keyword evidence="3 7" id="KW-0812">Transmembrane</keyword>
<protein>
    <submittedName>
        <fullName evidence="8">MFS general substrate transporter</fullName>
    </submittedName>
</protein>
<evidence type="ECO:0000256" key="3">
    <source>
        <dbReference type="ARBA" id="ARBA00022692"/>
    </source>
</evidence>
<feature type="transmembrane region" description="Helical" evidence="7">
    <location>
        <begin position="231"/>
        <end position="249"/>
    </location>
</feature>
<dbReference type="Pfam" id="PF07690">
    <property type="entry name" value="MFS_1"/>
    <property type="match status" value="1"/>
</dbReference>
<feature type="compositionally biased region" description="Basic and acidic residues" evidence="6">
    <location>
        <begin position="1"/>
        <end position="21"/>
    </location>
</feature>
<dbReference type="AlphaFoldDB" id="A0A3N2PLH5"/>
<organism evidence="8 9">
    <name type="scientific">Sodiomyces alkalinus (strain CBS 110278 / VKM F-3762 / F11)</name>
    <name type="common">Alkaliphilic filamentous fungus</name>
    <dbReference type="NCBI Taxonomy" id="1314773"/>
    <lineage>
        <taxon>Eukaryota</taxon>
        <taxon>Fungi</taxon>
        <taxon>Dikarya</taxon>
        <taxon>Ascomycota</taxon>
        <taxon>Pezizomycotina</taxon>
        <taxon>Sordariomycetes</taxon>
        <taxon>Hypocreomycetidae</taxon>
        <taxon>Glomerellales</taxon>
        <taxon>Plectosphaerellaceae</taxon>
        <taxon>Sodiomyces</taxon>
    </lineage>
</organism>
<evidence type="ECO:0000256" key="5">
    <source>
        <dbReference type="ARBA" id="ARBA00023136"/>
    </source>
</evidence>
<evidence type="ECO:0000256" key="4">
    <source>
        <dbReference type="ARBA" id="ARBA00022989"/>
    </source>
</evidence>
<dbReference type="InterPro" id="IPR011701">
    <property type="entry name" value="MFS"/>
</dbReference>
<dbReference type="Proteomes" id="UP000272025">
    <property type="component" value="Unassembled WGS sequence"/>
</dbReference>
<dbReference type="GO" id="GO:0016020">
    <property type="term" value="C:membrane"/>
    <property type="evidence" value="ECO:0007669"/>
    <property type="project" value="UniProtKB-SubCell"/>
</dbReference>
<dbReference type="FunFam" id="1.20.1250.20:FF:000106">
    <property type="entry name" value="MFS transporter, putative"/>
    <property type="match status" value="1"/>
</dbReference>
<name>A0A3N2PLH5_SODAK</name>
<reference evidence="8 9" key="1">
    <citation type="journal article" date="2018" name="Mol. Ecol.">
        <title>The obligate alkalophilic soda-lake fungus Sodiomyces alkalinus has shifted to a protein diet.</title>
        <authorList>
            <person name="Grum-Grzhimaylo A.A."/>
            <person name="Falkoski D.L."/>
            <person name="van den Heuvel J."/>
            <person name="Valero-Jimenez C.A."/>
            <person name="Min B."/>
            <person name="Choi I.G."/>
            <person name="Lipzen A."/>
            <person name="Daum C.G."/>
            <person name="Aanen D.K."/>
            <person name="Tsang A."/>
            <person name="Henrissat B."/>
            <person name="Bilanenko E.N."/>
            <person name="de Vries R.P."/>
            <person name="van Kan J.A.L."/>
            <person name="Grigoriev I.V."/>
            <person name="Debets A.J.M."/>
        </authorList>
    </citation>
    <scope>NUCLEOTIDE SEQUENCE [LARGE SCALE GENOMIC DNA]</scope>
    <source>
        <strain evidence="8 9">F11</strain>
    </source>
</reference>
<dbReference type="EMBL" id="ML119061">
    <property type="protein sequence ID" value="ROT35254.1"/>
    <property type="molecule type" value="Genomic_DNA"/>
</dbReference>
<evidence type="ECO:0000256" key="6">
    <source>
        <dbReference type="SAM" id="MobiDB-lite"/>
    </source>
</evidence>
<feature type="transmembrane region" description="Helical" evidence="7">
    <location>
        <begin position="294"/>
        <end position="316"/>
    </location>
</feature>
<keyword evidence="5 7" id="KW-0472">Membrane</keyword>
<dbReference type="SUPFAM" id="SSF103473">
    <property type="entry name" value="MFS general substrate transporter"/>
    <property type="match status" value="1"/>
</dbReference>
<feature type="transmembrane region" description="Helical" evidence="7">
    <location>
        <begin position="201"/>
        <end position="219"/>
    </location>
</feature>
<keyword evidence="9" id="KW-1185">Reference proteome</keyword>
<evidence type="ECO:0000256" key="2">
    <source>
        <dbReference type="ARBA" id="ARBA00022448"/>
    </source>
</evidence>
<gene>
    <name evidence="8" type="ORF">SODALDRAFT_283754</name>
</gene>
<dbReference type="InterPro" id="IPR036259">
    <property type="entry name" value="MFS_trans_sf"/>
</dbReference>
<dbReference type="OrthoDB" id="1935484at2759"/>
<comment type="subcellular location">
    <subcellularLocation>
        <location evidence="1">Membrane</location>
        <topology evidence="1">Multi-pass membrane protein</topology>
    </subcellularLocation>
</comment>
<evidence type="ECO:0000313" key="8">
    <source>
        <dbReference type="EMBL" id="ROT35254.1"/>
    </source>
</evidence>
<dbReference type="RefSeq" id="XP_028463060.1">
    <property type="nucleotide sequence ID" value="XM_028608431.1"/>
</dbReference>
<keyword evidence="2" id="KW-0813">Transport</keyword>
<sequence>MSDIEKKHPPLSDNPEKDAKGASEIFTNSKPESDEDLEETRERILRQHREELEQRGELKEQQIPILPLTQFFGKGNKDFDVNAIATQPSVYDNPAAAAYFKPHPDYENLHRFDPSCRWTWKEELPLINKMDLKITVWACVAFFGLDLGRGNLSQANTDNFLPDLGMTTNDYNLGNTVYQMSFLCAELPSQMVSKKLGPDRWIPFIMCSWSIISGAQFFLTGRTSFLVTRALLGLLQGGFIPDVVLYLTYFFKGNELPFRLALFWCVRRVTDIIAPIIAFGVLRMRGVLGYEGWRWLFLIEGIFMLSIGIWSIFMMAPSPTQTKRPWRPKGWFDEREEKILVNRILRDDPSKCDMHNRQAITLRMLLRSLSDYELWPIYIFGLLWEIPAGPPDQYLTLTLRNLGFGTFDANLLSIPCQFLGAVSMCVMTYLSTIWDERALFGLFTQFWYLPSLVALAVLPDNAGPWAQYAVVTTLLSYPSPHAMHVAWGSCNSNSVRTRAVSAALYNMMVQLARVIYSNIYREDDAPKYRRGNRGFYIYTNRKRERAWNAMTEDERIHYLDTTKDKGSAKKDFRFAH</sequence>
<accession>A0A3N2PLH5</accession>
<evidence type="ECO:0000256" key="1">
    <source>
        <dbReference type="ARBA" id="ARBA00004141"/>
    </source>
</evidence>
<dbReference type="STRING" id="1314773.A0A3N2PLH5"/>
<dbReference type="PANTHER" id="PTHR43791:SF65">
    <property type="entry name" value="MAJOR FACILITATOR SUPERFAMILY (MFS) PROFILE DOMAIN-CONTAINING PROTEIN-RELATED"/>
    <property type="match status" value="1"/>
</dbReference>
<dbReference type="Gene3D" id="1.20.1250.20">
    <property type="entry name" value="MFS general substrate transporter like domains"/>
    <property type="match status" value="1"/>
</dbReference>
<feature type="region of interest" description="Disordered" evidence="6">
    <location>
        <begin position="1"/>
        <end position="40"/>
    </location>
</feature>
<evidence type="ECO:0000313" key="9">
    <source>
        <dbReference type="Proteomes" id="UP000272025"/>
    </source>
</evidence>
<proteinExistence type="predicted"/>
<dbReference type="GO" id="GO:0022857">
    <property type="term" value="F:transmembrane transporter activity"/>
    <property type="evidence" value="ECO:0007669"/>
    <property type="project" value="InterPro"/>
</dbReference>
<feature type="transmembrane region" description="Helical" evidence="7">
    <location>
        <begin position="261"/>
        <end position="282"/>
    </location>
</feature>
<evidence type="ECO:0000256" key="7">
    <source>
        <dbReference type="SAM" id="Phobius"/>
    </source>
</evidence>
<keyword evidence="4 7" id="KW-1133">Transmembrane helix</keyword>
<dbReference type="GeneID" id="39576909"/>
<dbReference type="PANTHER" id="PTHR43791">
    <property type="entry name" value="PERMEASE-RELATED"/>
    <property type="match status" value="1"/>
</dbReference>